<keyword evidence="20" id="KW-1185">Reference proteome</keyword>
<dbReference type="FunFam" id="1.10.287.110:FF:000032">
    <property type="entry name" value="Translocation protein SEC63 homolog"/>
    <property type="match status" value="1"/>
</dbReference>
<keyword evidence="8 17" id="KW-1133">Transmembrane helix</keyword>
<evidence type="ECO:0000259" key="18">
    <source>
        <dbReference type="PROSITE" id="PS50076"/>
    </source>
</evidence>
<dbReference type="Pfam" id="PF02889">
    <property type="entry name" value="Sec63"/>
    <property type="match status" value="1"/>
</dbReference>
<dbReference type="Ensembl" id="ENSGWIT00000032493.1">
    <property type="protein sequence ID" value="ENSGWIP00000029778.1"/>
    <property type="gene ID" value="ENSGWIG00000015545.1"/>
</dbReference>
<dbReference type="GO" id="GO:0006620">
    <property type="term" value="P:post-translational protein targeting to endoplasmic reticulum membrane"/>
    <property type="evidence" value="ECO:0007669"/>
    <property type="project" value="UniProtKB-ARBA"/>
</dbReference>
<evidence type="ECO:0000256" key="17">
    <source>
        <dbReference type="SAM" id="Phobius"/>
    </source>
</evidence>
<evidence type="ECO:0000256" key="4">
    <source>
        <dbReference type="ARBA" id="ARBA00022692"/>
    </source>
</evidence>
<organism evidence="19 20">
    <name type="scientific">Gouania willdenowi</name>
    <name type="common">Blunt-snouted clingfish</name>
    <name type="synonym">Lepadogaster willdenowi</name>
    <dbReference type="NCBI Taxonomy" id="441366"/>
    <lineage>
        <taxon>Eukaryota</taxon>
        <taxon>Metazoa</taxon>
        <taxon>Chordata</taxon>
        <taxon>Craniata</taxon>
        <taxon>Vertebrata</taxon>
        <taxon>Euteleostomi</taxon>
        <taxon>Actinopterygii</taxon>
        <taxon>Neopterygii</taxon>
        <taxon>Teleostei</taxon>
        <taxon>Neoteleostei</taxon>
        <taxon>Acanthomorphata</taxon>
        <taxon>Ovalentaria</taxon>
        <taxon>Blenniimorphae</taxon>
        <taxon>Blenniiformes</taxon>
        <taxon>Gobiesocoidei</taxon>
        <taxon>Gobiesocidae</taxon>
        <taxon>Gobiesocinae</taxon>
        <taxon>Gouania</taxon>
    </lineage>
</organism>
<comment type="function">
    <text evidence="12">Mediates cotranslational and post-translational transport of certain precursor polypeptides across endoplasmic reticulum (ER). Proposed to play an auxiliary role in recognition of precursors with short and apolar signal peptides. May cooperate with SEC62 and HSPA5/BiP to facilitate targeting of small presecretory proteins into the SEC61 channel-forming translocon complex, triggering channel opening for polypeptide translocation to the ER lumen. Required for efficient PKD1/Polycystin-1 biogenesis and trafficking to the plasma membrane of the primary cilia.</text>
</comment>
<dbReference type="SUPFAM" id="SSF158702">
    <property type="entry name" value="Sec63 N-terminal domain-like"/>
    <property type="match status" value="1"/>
</dbReference>
<dbReference type="InterPro" id="IPR004179">
    <property type="entry name" value="Sec63-dom"/>
</dbReference>
<dbReference type="PRINTS" id="PR00625">
    <property type="entry name" value="JDOMAIN"/>
</dbReference>
<dbReference type="SUPFAM" id="SSF46565">
    <property type="entry name" value="Chaperone J-domain"/>
    <property type="match status" value="1"/>
</dbReference>
<feature type="compositionally biased region" description="Basic residues" evidence="16">
    <location>
        <begin position="508"/>
        <end position="526"/>
    </location>
</feature>
<keyword evidence="3" id="KW-0597">Phosphoprotein</keyword>
<dbReference type="InterPro" id="IPR035892">
    <property type="entry name" value="C2_domain_sf"/>
</dbReference>
<feature type="domain" description="J" evidence="18">
    <location>
        <begin position="104"/>
        <end position="165"/>
    </location>
</feature>
<keyword evidence="9" id="KW-0175">Coiled coil</keyword>
<keyword evidence="11" id="KW-0143">Chaperone</keyword>
<dbReference type="Pfam" id="PF00226">
    <property type="entry name" value="DnaJ"/>
    <property type="match status" value="1"/>
</dbReference>
<dbReference type="FunFam" id="1.10.3380.10:FF:000003">
    <property type="entry name" value="SEC63 homolog, protein translocation regulator"/>
    <property type="match status" value="1"/>
</dbReference>
<dbReference type="InterPro" id="IPR001623">
    <property type="entry name" value="DnaJ_domain"/>
</dbReference>
<evidence type="ECO:0000256" key="12">
    <source>
        <dbReference type="ARBA" id="ARBA00059604"/>
    </source>
</evidence>
<keyword evidence="7" id="KW-0653">Protein transport</keyword>
<keyword evidence="6" id="KW-0256">Endoplasmic reticulum</keyword>
<keyword evidence="4 17" id="KW-0812">Transmembrane</keyword>
<dbReference type="SUPFAM" id="SSF81296">
    <property type="entry name" value="E set domains"/>
    <property type="match status" value="1"/>
</dbReference>
<evidence type="ECO:0000256" key="10">
    <source>
        <dbReference type="ARBA" id="ARBA00023136"/>
    </source>
</evidence>
<keyword evidence="2" id="KW-0813">Transport</keyword>
<evidence type="ECO:0000256" key="9">
    <source>
        <dbReference type="ARBA" id="ARBA00023054"/>
    </source>
</evidence>
<reference evidence="19" key="2">
    <citation type="submission" date="2025-08" db="UniProtKB">
        <authorList>
            <consortium name="Ensembl"/>
        </authorList>
    </citation>
    <scope>IDENTIFICATION</scope>
</reference>
<evidence type="ECO:0000256" key="1">
    <source>
        <dbReference type="ARBA" id="ARBA00004477"/>
    </source>
</evidence>
<evidence type="ECO:0000256" key="16">
    <source>
        <dbReference type="SAM" id="MobiDB-lite"/>
    </source>
</evidence>
<gene>
    <name evidence="19" type="primary">sec63</name>
</gene>
<feature type="transmembrane region" description="Helical" evidence="17">
    <location>
        <begin position="77"/>
        <end position="94"/>
    </location>
</feature>
<dbReference type="GO" id="GO:0006614">
    <property type="term" value="P:SRP-dependent cotranslational protein targeting to membrane"/>
    <property type="evidence" value="ECO:0007669"/>
    <property type="project" value="TreeGrafter"/>
</dbReference>
<dbReference type="Gene3D" id="1.10.150.20">
    <property type="entry name" value="5' to 3' exonuclease, C-terminal subdomain"/>
    <property type="match status" value="1"/>
</dbReference>
<dbReference type="PANTHER" id="PTHR24075:SF0">
    <property type="entry name" value="TRANSLOCATION PROTEIN SEC63 HOMOLOG"/>
    <property type="match status" value="1"/>
</dbReference>
<sequence>MAGQQFQYDDSGNTFFYFLTSFVGLIVIPATYYFWPRDQNAEQLRLKSLRRVHGRCLWYRLRLLKSQQSIVPTLKKAALLFGWAVFLLLAYKVSKLDREYQEYNPYEVLNLDPGASLSEIKKQYRVLSLKFHPDKGGDEATFMRIAKAYAALTNEQSRQNWEIYGNPDGPGATSFGIALPAWIVDQKNSMLVPLKLTLLIFYKCCKFIVILLYFQGTWWYRSIRYSGDQILINTTQLYMHFMYKTPNMNMKRLGMVLTAAFEFDPRHNKEATIRPTDNVVVPQLIRELGNINVKKKEPPFCYPYSLKARVMVLSHLARMDVSEELEEDQRFVVRKSPALLQEMISVGCQLTMMANSRGGFHAPRLVTIENCMKLTQMVVQGLQESKSPLLQLPHFEEEHLRYCISKKYKVRTLQDLVSLKDSERRIMLRFLGEEKYDEVMAVLGSIPHITMDTKLQVLDDEDSNNITAGSIVTVTVTLTRKRMLVRMNSLSQGDTNKSKTKVWQNKSKGAKKTTKSKKKKLTKKKTPPAPAAKPKQVNGTVAGNVSVHSTHSLTSLMKEHLATPRLRLRTPALQKPQITKEMEMFVQEWEALQQSIQRRERALLETKSKVTHPVYSLYFPEEKQEWWWLYIADRRDQTLVSMPYHVCTLKDTEEVELKFPAPSKAGNYQYSVILRSDSYLGLDQIKPLKVLTKFCVFFF</sequence>
<dbReference type="GO" id="GO:0031207">
    <property type="term" value="C:Sec62/Sec63 complex"/>
    <property type="evidence" value="ECO:0007669"/>
    <property type="project" value="TreeGrafter"/>
</dbReference>
<evidence type="ECO:0000313" key="19">
    <source>
        <dbReference type="Ensembl" id="ENSGWIP00000029778.1"/>
    </source>
</evidence>
<evidence type="ECO:0000256" key="8">
    <source>
        <dbReference type="ARBA" id="ARBA00022989"/>
    </source>
</evidence>
<dbReference type="InterPro" id="IPR014756">
    <property type="entry name" value="Ig_E-set"/>
</dbReference>
<evidence type="ECO:0000256" key="15">
    <source>
        <dbReference type="ARBA" id="ARBA00076384"/>
    </source>
</evidence>
<accession>A0A8C5GGB3</accession>
<feature type="region of interest" description="Disordered" evidence="16">
    <location>
        <begin position="489"/>
        <end position="541"/>
    </location>
</feature>
<comment type="subunit">
    <text evidence="13">The ER translocon complex consists of channel-forming core components SEC61A1, SEC61B and SEC61G and different auxiliary components such as SEC62 and SEC63.</text>
</comment>
<evidence type="ECO:0000256" key="7">
    <source>
        <dbReference type="ARBA" id="ARBA00022927"/>
    </source>
</evidence>
<dbReference type="GO" id="GO:0008320">
    <property type="term" value="F:protein transmembrane transporter activity"/>
    <property type="evidence" value="ECO:0007669"/>
    <property type="project" value="TreeGrafter"/>
</dbReference>
<evidence type="ECO:0000256" key="5">
    <source>
        <dbReference type="ARBA" id="ARBA00022737"/>
    </source>
</evidence>
<dbReference type="Proteomes" id="UP000694680">
    <property type="component" value="Chromosome 24"/>
</dbReference>
<evidence type="ECO:0000313" key="20">
    <source>
        <dbReference type="Proteomes" id="UP000694680"/>
    </source>
</evidence>
<dbReference type="PROSITE" id="PS50076">
    <property type="entry name" value="DNAJ_2"/>
    <property type="match status" value="1"/>
</dbReference>
<reference evidence="19" key="1">
    <citation type="submission" date="2020-06" db="EMBL/GenBank/DDBJ databases">
        <authorList>
            <consortium name="Wellcome Sanger Institute Data Sharing"/>
        </authorList>
    </citation>
    <scope>NUCLEOTIDE SEQUENCE [LARGE SCALE GENOMIC DNA]</scope>
</reference>
<keyword evidence="10 17" id="KW-0472">Membrane</keyword>
<dbReference type="GO" id="GO:0007399">
    <property type="term" value="P:nervous system development"/>
    <property type="evidence" value="ECO:0007669"/>
    <property type="project" value="UniProtKB-ARBA"/>
</dbReference>
<feature type="transmembrane region" description="Helical" evidence="17">
    <location>
        <begin position="15"/>
        <end position="35"/>
    </location>
</feature>
<feature type="compositionally biased region" description="Polar residues" evidence="16">
    <location>
        <begin position="489"/>
        <end position="505"/>
    </location>
</feature>
<evidence type="ECO:0000256" key="2">
    <source>
        <dbReference type="ARBA" id="ARBA00022448"/>
    </source>
</evidence>
<dbReference type="PANTHER" id="PTHR24075">
    <property type="entry name" value="SEC63 DOMAIN-CONTAINING"/>
    <property type="match status" value="1"/>
</dbReference>
<dbReference type="AlphaFoldDB" id="A0A8C5GGB3"/>
<reference evidence="19" key="3">
    <citation type="submission" date="2025-09" db="UniProtKB">
        <authorList>
            <consortium name="Ensembl"/>
        </authorList>
    </citation>
    <scope>IDENTIFICATION</scope>
</reference>
<dbReference type="FunFam" id="1.10.150.20:FF:000022">
    <property type="entry name" value="translocation protein SEC63 homolog"/>
    <property type="match status" value="1"/>
</dbReference>
<evidence type="ECO:0000256" key="14">
    <source>
        <dbReference type="ARBA" id="ARBA00071950"/>
    </source>
</evidence>
<dbReference type="Gene3D" id="2.60.40.150">
    <property type="entry name" value="C2 domain"/>
    <property type="match status" value="1"/>
</dbReference>
<dbReference type="CDD" id="cd06257">
    <property type="entry name" value="DnaJ"/>
    <property type="match status" value="1"/>
</dbReference>
<evidence type="ECO:0000256" key="13">
    <source>
        <dbReference type="ARBA" id="ARBA00064072"/>
    </source>
</evidence>
<dbReference type="SMART" id="SM00271">
    <property type="entry name" value="DnaJ"/>
    <property type="match status" value="1"/>
</dbReference>
<protein>
    <recommendedName>
        <fullName evidence="14">Translocation protein SEC63 homolog</fullName>
    </recommendedName>
    <alternativeName>
        <fullName evidence="15">DnaJ homolog subfamily C member 23</fullName>
    </alternativeName>
</protein>
<dbReference type="Gene3D" id="1.10.287.110">
    <property type="entry name" value="DnaJ domain"/>
    <property type="match status" value="1"/>
</dbReference>
<evidence type="ECO:0000256" key="6">
    <source>
        <dbReference type="ARBA" id="ARBA00022824"/>
    </source>
</evidence>
<dbReference type="SMART" id="SM00973">
    <property type="entry name" value="Sec63"/>
    <property type="match status" value="1"/>
</dbReference>
<comment type="subcellular location">
    <subcellularLocation>
        <location evidence="1">Endoplasmic reticulum membrane</location>
        <topology evidence="1">Multi-pass membrane protein</topology>
    </subcellularLocation>
</comment>
<dbReference type="GO" id="GO:0003723">
    <property type="term" value="F:RNA binding"/>
    <property type="evidence" value="ECO:0007669"/>
    <property type="project" value="TreeGrafter"/>
</dbReference>
<evidence type="ECO:0000256" key="3">
    <source>
        <dbReference type="ARBA" id="ARBA00022553"/>
    </source>
</evidence>
<dbReference type="InterPro" id="IPR036869">
    <property type="entry name" value="J_dom_sf"/>
</dbReference>
<feature type="transmembrane region" description="Helical" evidence="17">
    <location>
        <begin position="196"/>
        <end position="214"/>
    </location>
</feature>
<name>A0A8C5GGB3_GOUWI</name>
<proteinExistence type="predicted"/>
<evidence type="ECO:0000256" key="11">
    <source>
        <dbReference type="ARBA" id="ARBA00023186"/>
    </source>
</evidence>
<dbReference type="Gene3D" id="1.10.3380.10">
    <property type="entry name" value="Sec63 N-terminal domain-like domain"/>
    <property type="match status" value="1"/>
</dbReference>
<keyword evidence="5" id="KW-0677">Repeat</keyword>